<evidence type="ECO:0000313" key="2">
    <source>
        <dbReference type="EMBL" id="TKJ43989.1"/>
    </source>
</evidence>
<dbReference type="Gene3D" id="3.40.50.880">
    <property type="match status" value="1"/>
</dbReference>
<name>A0A532V9W7_UNCT6</name>
<dbReference type="CDD" id="cd01653">
    <property type="entry name" value="GATase1"/>
    <property type="match status" value="1"/>
</dbReference>
<dbReference type="SUPFAM" id="SSF52317">
    <property type="entry name" value="Class I glutamine amidotransferase-like"/>
    <property type="match status" value="1"/>
</dbReference>
<organism evidence="2 3">
    <name type="scientific">candidate division TA06 bacterium B3_TA06</name>
    <dbReference type="NCBI Taxonomy" id="2012487"/>
    <lineage>
        <taxon>Bacteria</taxon>
        <taxon>Bacteria division TA06</taxon>
    </lineage>
</organism>
<dbReference type="InterPro" id="IPR017926">
    <property type="entry name" value="GATASE"/>
</dbReference>
<dbReference type="PANTHER" id="PTHR42695">
    <property type="entry name" value="GLUTAMINE AMIDOTRANSFERASE YLR126C-RELATED"/>
    <property type="match status" value="1"/>
</dbReference>
<protein>
    <recommendedName>
        <fullName evidence="1">Glutamine amidotransferase domain-containing protein</fullName>
    </recommendedName>
</protein>
<gene>
    <name evidence="2" type="ORF">CEE36_02395</name>
</gene>
<dbReference type="InterPro" id="IPR044992">
    <property type="entry name" value="ChyE-like"/>
</dbReference>
<dbReference type="InterPro" id="IPR029062">
    <property type="entry name" value="Class_I_gatase-like"/>
</dbReference>
<evidence type="ECO:0000313" key="3">
    <source>
        <dbReference type="Proteomes" id="UP000317778"/>
    </source>
</evidence>
<dbReference type="Pfam" id="PF00117">
    <property type="entry name" value="GATase"/>
    <property type="match status" value="1"/>
</dbReference>
<dbReference type="EMBL" id="NJBO01000002">
    <property type="protein sequence ID" value="TKJ43989.1"/>
    <property type="molecule type" value="Genomic_DNA"/>
</dbReference>
<dbReference type="GO" id="GO:0005829">
    <property type="term" value="C:cytosol"/>
    <property type="evidence" value="ECO:0007669"/>
    <property type="project" value="TreeGrafter"/>
</dbReference>
<dbReference type="PANTHER" id="PTHR42695:SF5">
    <property type="entry name" value="GLUTAMINE AMIDOTRANSFERASE YLR126C-RELATED"/>
    <property type="match status" value="1"/>
</dbReference>
<accession>A0A532V9W7</accession>
<dbReference type="Proteomes" id="UP000317778">
    <property type="component" value="Unassembled WGS sequence"/>
</dbReference>
<evidence type="ECO:0000259" key="1">
    <source>
        <dbReference type="Pfam" id="PF00117"/>
    </source>
</evidence>
<comment type="caution">
    <text evidence="2">The sequence shown here is derived from an EMBL/GenBank/DDBJ whole genome shotgun (WGS) entry which is preliminary data.</text>
</comment>
<feature type="domain" description="Glutamine amidotransferase" evidence="1">
    <location>
        <begin position="46"/>
        <end position="188"/>
    </location>
</feature>
<dbReference type="AlphaFoldDB" id="A0A532V9W7"/>
<proteinExistence type="predicted"/>
<dbReference type="PROSITE" id="PS51273">
    <property type="entry name" value="GATASE_TYPE_1"/>
    <property type="match status" value="1"/>
</dbReference>
<sequence length="198" mass="22664">MKPSVLLINTYKAADDKRMPNYVTWLEPHFGVTTVYVDELKSPDVSEDAIVVTGSEWQIASDPIPEIITKLYLETQKPLLGICWGHQTLAYAWGAKVIRKNRFIERDEVIRVMKTEELLENMGLFFTANESHYEHVVKDKNLAKHFEVLAYSDSCKVEVIRHKERPLWGVQFHPERSGATGRRLAANFARIVANPLGL</sequence>
<reference evidence="2 3" key="1">
    <citation type="submission" date="2017-06" db="EMBL/GenBank/DDBJ databases">
        <title>Novel microbial phyla capable of carbon fixation and sulfur reduction in deep-sea sediments.</title>
        <authorList>
            <person name="Huang J."/>
            <person name="Baker B."/>
            <person name="Wang Y."/>
        </authorList>
    </citation>
    <scope>NUCLEOTIDE SEQUENCE [LARGE SCALE GENOMIC DNA]</scope>
    <source>
        <strain evidence="2">B3_TA06</strain>
    </source>
</reference>